<feature type="transmembrane region" description="Helical" evidence="7">
    <location>
        <begin position="547"/>
        <end position="569"/>
    </location>
</feature>
<dbReference type="PANTHER" id="PTHR11654">
    <property type="entry name" value="OLIGOPEPTIDE TRANSPORTER-RELATED"/>
    <property type="match status" value="1"/>
</dbReference>
<proteinExistence type="inferred from homology"/>
<keyword evidence="5 7" id="KW-0472">Membrane</keyword>
<dbReference type="InterPro" id="IPR036259">
    <property type="entry name" value="MFS_trans_sf"/>
</dbReference>
<feature type="transmembrane region" description="Helical" evidence="7">
    <location>
        <begin position="241"/>
        <end position="260"/>
    </location>
</feature>
<feature type="compositionally biased region" description="Basic and acidic residues" evidence="6">
    <location>
        <begin position="640"/>
        <end position="650"/>
    </location>
</feature>
<evidence type="ECO:0000256" key="1">
    <source>
        <dbReference type="ARBA" id="ARBA00004141"/>
    </source>
</evidence>
<evidence type="ECO:0000256" key="7">
    <source>
        <dbReference type="SAM" id="Phobius"/>
    </source>
</evidence>
<feature type="transmembrane region" description="Helical" evidence="7">
    <location>
        <begin position="1049"/>
        <end position="1070"/>
    </location>
</feature>
<feature type="transmembrane region" description="Helical" evidence="7">
    <location>
        <begin position="678"/>
        <end position="699"/>
    </location>
</feature>
<feature type="transmembrane region" description="Helical" evidence="7">
    <location>
        <begin position="1007"/>
        <end position="1028"/>
    </location>
</feature>
<dbReference type="GO" id="GO:0022857">
    <property type="term" value="F:transmembrane transporter activity"/>
    <property type="evidence" value="ECO:0007669"/>
    <property type="project" value="InterPro"/>
</dbReference>
<dbReference type="SUPFAM" id="SSF103473">
    <property type="entry name" value="MFS general substrate transporter"/>
    <property type="match status" value="2"/>
</dbReference>
<keyword evidence="4 7" id="KW-1133">Transmembrane helix</keyword>
<feature type="transmembrane region" description="Helical" evidence="7">
    <location>
        <begin position="967"/>
        <end position="987"/>
    </location>
</feature>
<dbReference type="AlphaFoldDB" id="A0A4P1R3G4"/>
<sequence length="1230" mass="137000">MLKMEKVMSNSSAAFELEHEQLSEPSPTPLPRKAGGWRSIKYIIGNESFEKLASMSLISNLTVYLLTNYNLSGIFVVQDPPLWIYCITFGNESFEKLASMSLISNLTVYLLTNYNLSGIFVVNVVQIWNGSSNIASIIGAFISDTYLGRFRTLLCGSIASLLGILTMTLTAGIHQLRPSTCKDTLHCQLPQGWQLGVLFSGLGLLSVGAGGIRPCNIAFGADQFDTNTEKGRVQLESFFNWWYFTFTIALVIALTGVVYIQTNISWILGFAIPTMCLAFSITIFLLGRHTYLCKKPQGSIFSDMTKVITAACRKRKLQVSEVTFYDPAPTLNNSPELENNKRLAHTDRFKFLDKAAIIADPSELDNHGMARNAWRLCSLQQVEQFKCLLGILPVWVTGICCFIVMDQQNTFGVLQVVQTNRSIGSHFKVPPGWMNLISMISLSFWIYIYECIYIPLSKRITKKAKRLTLSERIKIGILLSILCMLVAAVVERKRRDSALRHGTLISPLSFVMLLPQFALSGLSEAFAAVSIMEFFTLQMPESMRTVAGAVFFLSLSIANYIGSLIVNVVHKATSHRGKTPWLGGHDLNKNRLDYYYYIIVALGAFNFVYFNFFASHYLTNNKSTETTENSTAREASQPNDEEKNNEKVSVEDNENSKINYKGWKVMPFIIGNETFEKLGAIGTLANLLVYLTTVFNLNSITATNIINIFNGSTNLATLLGAFLCDTYFGRYITLGFCTVASFLGLLVICLTAAIKSMHPPHCGRESITCTGPSVGQMAFLLLGFGFILIGAAGIRPCNLAFGADQFNPNTESGKKGIDSFFNWYFFTYTFAQMVSLTLIVYIQSNVSWALGLGIPAALMLFSSLVYFMGSKSYVKVKATGSPVTSIVQVIVVAVKKRKLNLPEYPLDELFTYMSPQSINSKLPYTYQFRFLDKAAIITPEDHLKSDGSACDPWNLCNMQQVEEVKCLLRVIPIWVSGIFYFVAVVQQNTMLVFQAFQSDRTLFNSNFKIPAASYNIFAMLSLSIWLPIYDRLIVPSLQRVTKKEGGITILQRIGIGIFISVICMLISGVVEKHRRTMALTKPIGIEPRKGAISSMSGLWLIPQLAIVGLADAFTLVGQVEFYYKQFPENMRSLAGSLFLCGLAGSSYLSSFLISIIHHATEKSATGNWLPQDLNKGRLEYFYYIITGLEVINLGYFILCAKWYKYKGVDTGCSSSIIELDQVSKQSETTV</sequence>
<dbReference type="EMBL" id="CM007372">
    <property type="protein sequence ID" value="OIW00011.1"/>
    <property type="molecule type" value="Genomic_DNA"/>
</dbReference>
<evidence type="ECO:0000256" key="5">
    <source>
        <dbReference type="ARBA" id="ARBA00023136"/>
    </source>
</evidence>
<reference evidence="8 9" key="1">
    <citation type="journal article" date="2017" name="Plant Biotechnol. J.">
        <title>A comprehensive draft genome sequence for lupin (Lupinus angustifolius), an emerging health food: insights into plant-microbe interactions and legume evolution.</title>
        <authorList>
            <person name="Hane J.K."/>
            <person name="Ming Y."/>
            <person name="Kamphuis L.G."/>
            <person name="Nelson M.N."/>
            <person name="Garg G."/>
            <person name="Atkins C.A."/>
            <person name="Bayer P.E."/>
            <person name="Bravo A."/>
            <person name="Bringans S."/>
            <person name="Cannon S."/>
            <person name="Edwards D."/>
            <person name="Foley R."/>
            <person name="Gao L.L."/>
            <person name="Harrison M.J."/>
            <person name="Huang W."/>
            <person name="Hurgobin B."/>
            <person name="Li S."/>
            <person name="Liu C.W."/>
            <person name="McGrath A."/>
            <person name="Morahan G."/>
            <person name="Murray J."/>
            <person name="Weller J."/>
            <person name="Jian J."/>
            <person name="Singh K.B."/>
        </authorList>
    </citation>
    <scope>NUCLEOTIDE SEQUENCE [LARGE SCALE GENOMIC DNA]</scope>
    <source>
        <strain evidence="9">cv. Tanjil</strain>
        <tissue evidence="8">Whole plant</tissue>
    </source>
</reference>
<feature type="transmembrane region" description="Helical" evidence="7">
    <location>
        <begin position="848"/>
        <end position="867"/>
    </location>
</feature>
<dbReference type="Gene3D" id="1.20.1250.20">
    <property type="entry name" value="MFS general substrate transporter like domains"/>
    <property type="match status" value="2"/>
</dbReference>
<evidence type="ECO:0000256" key="3">
    <source>
        <dbReference type="ARBA" id="ARBA00022692"/>
    </source>
</evidence>
<evidence type="ECO:0000313" key="9">
    <source>
        <dbReference type="Proteomes" id="UP000188354"/>
    </source>
</evidence>
<comment type="subcellular location">
    <subcellularLocation>
        <location evidence="1">Membrane</location>
        <topology evidence="1">Multi-pass membrane protein</topology>
    </subcellularLocation>
</comment>
<keyword evidence="9" id="KW-1185">Reference proteome</keyword>
<feature type="transmembrane region" description="Helical" evidence="7">
    <location>
        <begin position="385"/>
        <end position="405"/>
    </location>
</feature>
<feature type="transmembrane region" description="Helical" evidence="7">
    <location>
        <begin position="510"/>
        <end position="535"/>
    </location>
</feature>
<evidence type="ECO:0000313" key="8">
    <source>
        <dbReference type="EMBL" id="OIW00011.1"/>
    </source>
</evidence>
<feature type="region of interest" description="Disordered" evidence="6">
    <location>
        <begin position="624"/>
        <end position="653"/>
    </location>
</feature>
<feature type="transmembrane region" description="Helical" evidence="7">
    <location>
        <begin position="266"/>
        <end position="287"/>
    </location>
</feature>
<dbReference type="Gramene" id="OIW00011">
    <property type="protein sequence ID" value="OIW00011"/>
    <property type="gene ID" value="TanjilG_26348"/>
</dbReference>
<organism evidence="8 9">
    <name type="scientific">Lupinus angustifolius</name>
    <name type="common">Narrow-leaved blue lupine</name>
    <dbReference type="NCBI Taxonomy" id="3871"/>
    <lineage>
        <taxon>Eukaryota</taxon>
        <taxon>Viridiplantae</taxon>
        <taxon>Streptophyta</taxon>
        <taxon>Embryophyta</taxon>
        <taxon>Tracheophyta</taxon>
        <taxon>Spermatophyta</taxon>
        <taxon>Magnoliopsida</taxon>
        <taxon>eudicotyledons</taxon>
        <taxon>Gunneridae</taxon>
        <taxon>Pentapetalae</taxon>
        <taxon>rosids</taxon>
        <taxon>fabids</taxon>
        <taxon>Fabales</taxon>
        <taxon>Fabaceae</taxon>
        <taxon>Papilionoideae</taxon>
        <taxon>50 kb inversion clade</taxon>
        <taxon>genistoids sensu lato</taxon>
        <taxon>core genistoids</taxon>
        <taxon>Genisteae</taxon>
        <taxon>Lupinus</taxon>
    </lineage>
</organism>
<feature type="transmembrane region" description="Helical" evidence="7">
    <location>
        <begin position="821"/>
        <end position="842"/>
    </location>
</feature>
<feature type="transmembrane region" description="Helical" evidence="7">
    <location>
        <begin position="432"/>
        <end position="452"/>
    </location>
</feature>
<name>A0A4P1R3G4_LUPAN</name>
<feature type="transmembrane region" description="Helical" evidence="7">
    <location>
        <begin position="1137"/>
        <end position="1160"/>
    </location>
</feature>
<evidence type="ECO:0000256" key="2">
    <source>
        <dbReference type="ARBA" id="ARBA00005982"/>
    </source>
</evidence>
<evidence type="ECO:0000256" key="4">
    <source>
        <dbReference type="ARBA" id="ARBA00022989"/>
    </source>
</evidence>
<dbReference type="CDD" id="cd17416">
    <property type="entry name" value="MFS_NPF1_2"/>
    <property type="match status" value="2"/>
</dbReference>
<dbReference type="GO" id="GO:0016020">
    <property type="term" value="C:membrane"/>
    <property type="evidence" value="ECO:0007669"/>
    <property type="project" value="UniProtKB-SubCell"/>
</dbReference>
<keyword evidence="3 7" id="KW-0812">Transmembrane</keyword>
<gene>
    <name evidence="8" type="ORF">TanjilG_26348</name>
</gene>
<feature type="transmembrane region" description="Helical" evidence="7">
    <location>
        <begin position="1090"/>
        <end position="1116"/>
    </location>
</feature>
<dbReference type="InterPro" id="IPR000109">
    <property type="entry name" value="POT_fam"/>
</dbReference>
<feature type="transmembrane region" description="Helical" evidence="7">
    <location>
        <begin position="731"/>
        <end position="754"/>
    </location>
</feature>
<protein>
    <submittedName>
        <fullName evidence="8">Uncharacterized protein</fullName>
    </submittedName>
</protein>
<feature type="transmembrane region" description="Helical" evidence="7">
    <location>
        <begin position="594"/>
        <end position="614"/>
    </location>
</feature>
<dbReference type="Pfam" id="PF00854">
    <property type="entry name" value="PTR2"/>
    <property type="match status" value="2"/>
</dbReference>
<feature type="transmembrane region" description="Helical" evidence="7">
    <location>
        <begin position="1180"/>
        <end position="1198"/>
    </location>
</feature>
<comment type="similarity">
    <text evidence="2">Belongs to the major facilitator superfamily. Proton-dependent oligopeptide transporter (POT/PTR) (TC 2.A.17) family.</text>
</comment>
<evidence type="ECO:0000256" key="6">
    <source>
        <dbReference type="SAM" id="MobiDB-lite"/>
    </source>
</evidence>
<feature type="transmembrane region" description="Helical" evidence="7">
    <location>
        <begin position="193"/>
        <end position="212"/>
    </location>
</feature>
<feature type="transmembrane region" description="Helical" evidence="7">
    <location>
        <begin position="774"/>
        <end position="794"/>
    </location>
</feature>
<accession>A0A4P1R3G4</accession>
<dbReference type="Proteomes" id="UP000188354">
    <property type="component" value="Chromosome LG12"/>
</dbReference>
<feature type="transmembrane region" description="Helical" evidence="7">
    <location>
        <begin position="153"/>
        <end position="173"/>
    </location>
</feature>